<dbReference type="AlphaFoldDB" id="A0A1T3P571"/>
<organism evidence="1 2">
    <name type="scientific">Embleya scabrispora</name>
    <dbReference type="NCBI Taxonomy" id="159449"/>
    <lineage>
        <taxon>Bacteria</taxon>
        <taxon>Bacillati</taxon>
        <taxon>Actinomycetota</taxon>
        <taxon>Actinomycetes</taxon>
        <taxon>Kitasatosporales</taxon>
        <taxon>Streptomycetaceae</taxon>
        <taxon>Embleya</taxon>
    </lineage>
</organism>
<keyword evidence="2" id="KW-1185">Reference proteome</keyword>
<dbReference type="STRING" id="159449.B4N89_27795"/>
<accession>A0A1T3P571</accession>
<name>A0A1T3P571_9ACTN</name>
<evidence type="ECO:0000313" key="2">
    <source>
        <dbReference type="Proteomes" id="UP000190037"/>
    </source>
</evidence>
<dbReference type="EMBL" id="MWQN01000001">
    <property type="protein sequence ID" value="OPC84226.1"/>
    <property type="molecule type" value="Genomic_DNA"/>
</dbReference>
<comment type="caution">
    <text evidence="1">The sequence shown here is derived from an EMBL/GenBank/DDBJ whole genome shotgun (WGS) entry which is preliminary data.</text>
</comment>
<proteinExistence type="predicted"/>
<dbReference type="Proteomes" id="UP000190037">
    <property type="component" value="Unassembled WGS sequence"/>
</dbReference>
<sequence length="310" mass="34079">MAGPDGGRRSTRMSRLYRITRIPRPASRCLWRGHDPVIAGAPGAPGTSPPTRWVTCSRCGMEPTGRGDLSPLVGNIGDPYTGRFDGPNTNDLRHATAEGYLVHTPPGPWPYRALPRSLSIRIAPSGRGVRAGFVLRPRRSERVAAWLELGRLGSIHVDTRVDADCGPDHWTDRLVSVSYVARRLSLDGSARRIAELDLDWRNHILGPVRVTVTELATASATARLPDGRTCALRLRLSRRDVRRTRGRTRREWRADWNCPQLHPYLEPPGSGRIHLPAEPHGDTWIDRATAAAEAALPGAVITPAAAHDHP</sequence>
<evidence type="ECO:0000313" key="1">
    <source>
        <dbReference type="EMBL" id="OPC84226.1"/>
    </source>
</evidence>
<protein>
    <submittedName>
        <fullName evidence="1">Uncharacterized protein</fullName>
    </submittedName>
</protein>
<reference evidence="1 2" key="1">
    <citation type="submission" date="2017-03" db="EMBL/GenBank/DDBJ databases">
        <title>Draft genome sequence of Streptomyces scabrisporus NF3, endophyte isolated from Amphipterygium adstringens.</title>
        <authorList>
            <person name="Vazquez M."/>
            <person name="Ceapa C.D."/>
            <person name="Rodriguez Luna D."/>
            <person name="Sanchez Esquivel S."/>
        </authorList>
    </citation>
    <scope>NUCLEOTIDE SEQUENCE [LARGE SCALE GENOMIC DNA]</scope>
    <source>
        <strain evidence="1 2">NF3</strain>
    </source>
</reference>
<gene>
    <name evidence="1" type="ORF">B4N89_27795</name>
</gene>